<dbReference type="KEGG" id="tav:G4V39_07620"/>
<organism evidence="1 2">
    <name type="scientific">Thermosulfuriphilus ammonigenes</name>
    <dbReference type="NCBI Taxonomy" id="1936021"/>
    <lineage>
        <taxon>Bacteria</taxon>
        <taxon>Pseudomonadati</taxon>
        <taxon>Thermodesulfobacteriota</taxon>
        <taxon>Thermodesulfobacteria</taxon>
        <taxon>Thermodesulfobacteriales</taxon>
        <taxon>Thermodesulfobacteriaceae</taxon>
        <taxon>Thermosulfuriphilus</taxon>
    </lineage>
</organism>
<gene>
    <name evidence="1" type="ORF">G4V39_07620</name>
</gene>
<dbReference type="RefSeq" id="WP_166032360.1">
    <property type="nucleotide sequence ID" value="NZ_CP048877.1"/>
</dbReference>
<dbReference type="Proteomes" id="UP000502179">
    <property type="component" value="Chromosome"/>
</dbReference>
<protein>
    <submittedName>
        <fullName evidence="1">MerC domain-containing protein</fullName>
    </submittedName>
</protein>
<dbReference type="InterPro" id="IPR004891">
    <property type="entry name" value="Mercury-R_MerC"/>
</dbReference>
<dbReference type="Pfam" id="PF03203">
    <property type="entry name" value="MerC"/>
    <property type="match status" value="1"/>
</dbReference>
<reference evidence="1 2" key="1">
    <citation type="submission" date="2020-02" db="EMBL/GenBank/DDBJ databases">
        <title>Genome analysis of Thermosulfuriphilus ammonigenes ST65T, an anaerobic thermophilic chemolithoautotrophic bacterium isolated from a deep-sea hydrothermal vent.</title>
        <authorList>
            <person name="Slobodkina G."/>
            <person name="Allioux M."/>
            <person name="Merkel A."/>
            <person name="Alain K."/>
            <person name="Jebbar M."/>
            <person name="Slobodkin A."/>
        </authorList>
    </citation>
    <scope>NUCLEOTIDE SEQUENCE [LARGE SCALE GENOMIC DNA]</scope>
    <source>
        <strain evidence="1 2">ST65</strain>
    </source>
</reference>
<dbReference type="EMBL" id="CP048877">
    <property type="protein sequence ID" value="QIJ72142.1"/>
    <property type="molecule type" value="Genomic_DNA"/>
</dbReference>
<accession>A0A6G7PWV9</accession>
<evidence type="ECO:0000313" key="2">
    <source>
        <dbReference type="Proteomes" id="UP000502179"/>
    </source>
</evidence>
<sequence>MKKQPPNRSAKDPLNTPENLNPKRQGLIIRWWSPLAALPGLGASFLPVGLCPACLPAYAGVLSSFGLGMILEKRYLLPLSVFFLALAMGALAYKAKERRGYGPLWLGILASGLILAGKFALNITWLVYLGAFSLLMASIWNALPVQREEAPCPACKSTRIQKS</sequence>
<dbReference type="GO" id="GO:0016020">
    <property type="term" value="C:membrane"/>
    <property type="evidence" value="ECO:0007669"/>
    <property type="project" value="InterPro"/>
</dbReference>
<proteinExistence type="predicted"/>
<dbReference type="GO" id="GO:0015097">
    <property type="term" value="F:mercury ion transmembrane transporter activity"/>
    <property type="evidence" value="ECO:0007669"/>
    <property type="project" value="InterPro"/>
</dbReference>
<name>A0A6G7PWV9_9BACT</name>
<keyword evidence="2" id="KW-1185">Reference proteome</keyword>
<dbReference type="AlphaFoldDB" id="A0A6G7PWV9"/>
<evidence type="ECO:0000313" key="1">
    <source>
        <dbReference type="EMBL" id="QIJ72142.1"/>
    </source>
</evidence>